<dbReference type="AlphaFoldDB" id="D2SNT0"/>
<proteinExistence type="evidence at transcript level"/>
<dbReference type="Gene3D" id="3.30.70.3290">
    <property type="match status" value="1"/>
</dbReference>
<evidence type="ECO:0000259" key="1">
    <source>
        <dbReference type="Pfam" id="PF00698"/>
    </source>
</evidence>
<protein>
    <submittedName>
        <fullName evidence="2">Fatty acid synthase</fullName>
    </submittedName>
</protein>
<sequence>GPQAKLCSAEYHTNNLLSPVLFEETSRLIPNNAVLVEVAPHGLLQAILKRSLPSCKNIALTRRKHADNAFLVLEAIGKLYMEGYNPKVHVLYPEVQLPVSTGTPFLSHLSEMGRMMRNGP</sequence>
<feature type="domain" description="Malonyl-CoA:ACP transacylase (MAT)" evidence="1">
    <location>
        <begin position="5"/>
        <end position="79"/>
    </location>
</feature>
<accession>D2SNT0</accession>
<dbReference type="InterPro" id="IPR050091">
    <property type="entry name" value="PKS_NRPS_Biosynth_Enz"/>
</dbReference>
<feature type="non-terminal residue" evidence="2">
    <location>
        <position position="1"/>
    </location>
</feature>
<gene>
    <name evidence="2" type="ORF">hvpg0085</name>
</gene>
<dbReference type="Gene3D" id="3.40.366.10">
    <property type="entry name" value="Malonyl-Coenzyme A Acyl Carrier Protein, domain 2"/>
    <property type="match status" value="1"/>
</dbReference>
<dbReference type="EMBL" id="EZ407213">
    <property type="protein sequence ID" value="ACX53771.1"/>
    <property type="molecule type" value="mRNA"/>
</dbReference>
<organism evidence="2">
    <name type="scientific">Heliothis virescens</name>
    <name type="common">Tobacco budworm moth</name>
    <dbReference type="NCBI Taxonomy" id="7102"/>
    <lineage>
        <taxon>Eukaryota</taxon>
        <taxon>Metazoa</taxon>
        <taxon>Ecdysozoa</taxon>
        <taxon>Arthropoda</taxon>
        <taxon>Hexapoda</taxon>
        <taxon>Insecta</taxon>
        <taxon>Pterygota</taxon>
        <taxon>Neoptera</taxon>
        <taxon>Endopterygota</taxon>
        <taxon>Lepidoptera</taxon>
        <taxon>Glossata</taxon>
        <taxon>Ditrysia</taxon>
        <taxon>Noctuoidea</taxon>
        <taxon>Noctuidae</taxon>
        <taxon>Heliothinae</taxon>
        <taxon>Heliothis</taxon>
    </lineage>
</organism>
<evidence type="ECO:0000313" key="2">
    <source>
        <dbReference type="EMBL" id="ACX53771.1"/>
    </source>
</evidence>
<dbReference type="InterPro" id="IPR001227">
    <property type="entry name" value="Ac_transferase_dom_sf"/>
</dbReference>
<dbReference type="Pfam" id="PF00698">
    <property type="entry name" value="Acyl_transf_1"/>
    <property type="match status" value="1"/>
</dbReference>
<dbReference type="PANTHER" id="PTHR43775">
    <property type="entry name" value="FATTY ACID SYNTHASE"/>
    <property type="match status" value="1"/>
</dbReference>
<dbReference type="SUPFAM" id="SSF52151">
    <property type="entry name" value="FabD/lysophospholipase-like"/>
    <property type="match status" value="1"/>
</dbReference>
<dbReference type="GO" id="GO:0004312">
    <property type="term" value="F:fatty acid synthase activity"/>
    <property type="evidence" value="ECO:0007669"/>
    <property type="project" value="TreeGrafter"/>
</dbReference>
<feature type="non-terminal residue" evidence="2">
    <location>
        <position position="120"/>
    </location>
</feature>
<reference evidence="2" key="1">
    <citation type="journal article" date="2010" name="BMC Genomics">
        <title>Transcriptome analysis of the sex pheromone gland of the noctuid moth Heliothis virescens.</title>
        <authorList>
            <person name="Vogel H."/>
            <person name="Heidel A.J."/>
            <person name="Heckel D.G."/>
            <person name="Groot A.T."/>
        </authorList>
    </citation>
    <scope>NUCLEOTIDE SEQUENCE</scope>
</reference>
<dbReference type="GO" id="GO:0006633">
    <property type="term" value="P:fatty acid biosynthetic process"/>
    <property type="evidence" value="ECO:0007669"/>
    <property type="project" value="TreeGrafter"/>
</dbReference>
<name>D2SNT0_HELVI</name>
<dbReference type="InterPro" id="IPR014043">
    <property type="entry name" value="Acyl_transferase_dom"/>
</dbReference>
<dbReference type="InterPro" id="IPR016035">
    <property type="entry name" value="Acyl_Trfase/lysoPLipase"/>
</dbReference>
<dbReference type="PANTHER" id="PTHR43775:SF23">
    <property type="entry name" value="FATTY ACID SYNTHASE 3"/>
    <property type="match status" value="1"/>
</dbReference>